<dbReference type="Pfam" id="PF20684">
    <property type="entry name" value="Fung_rhodopsin"/>
    <property type="match status" value="1"/>
</dbReference>
<evidence type="ECO:0000313" key="9">
    <source>
        <dbReference type="EMBL" id="KAF2680358.1"/>
    </source>
</evidence>
<evidence type="ECO:0000256" key="2">
    <source>
        <dbReference type="ARBA" id="ARBA00022692"/>
    </source>
</evidence>
<keyword evidence="3 7" id="KW-1133">Transmembrane helix</keyword>
<evidence type="ECO:0000256" key="1">
    <source>
        <dbReference type="ARBA" id="ARBA00004141"/>
    </source>
</evidence>
<dbReference type="OrthoDB" id="3648173at2759"/>
<keyword evidence="10" id="KW-1185">Reference proteome</keyword>
<evidence type="ECO:0000256" key="6">
    <source>
        <dbReference type="SAM" id="MobiDB-lite"/>
    </source>
</evidence>
<dbReference type="InterPro" id="IPR049326">
    <property type="entry name" value="Rhodopsin_dom_fungi"/>
</dbReference>
<evidence type="ECO:0000313" key="10">
    <source>
        <dbReference type="Proteomes" id="UP000799291"/>
    </source>
</evidence>
<dbReference type="AlphaFoldDB" id="A0A6G1IQI2"/>
<dbReference type="Proteomes" id="UP000799291">
    <property type="component" value="Unassembled WGS sequence"/>
</dbReference>
<accession>A0A6G1IQI2</accession>
<evidence type="ECO:0000256" key="7">
    <source>
        <dbReference type="SAM" id="Phobius"/>
    </source>
</evidence>
<dbReference type="PANTHER" id="PTHR33048">
    <property type="entry name" value="PTH11-LIKE INTEGRAL MEMBRANE PROTEIN (AFU_ORTHOLOGUE AFUA_5G11245)"/>
    <property type="match status" value="1"/>
</dbReference>
<dbReference type="EMBL" id="MU005597">
    <property type="protein sequence ID" value="KAF2680358.1"/>
    <property type="molecule type" value="Genomic_DNA"/>
</dbReference>
<feature type="region of interest" description="Disordered" evidence="6">
    <location>
        <begin position="333"/>
        <end position="370"/>
    </location>
</feature>
<feature type="transmembrane region" description="Helical" evidence="7">
    <location>
        <begin position="219"/>
        <end position="241"/>
    </location>
</feature>
<feature type="transmembrane region" description="Helical" evidence="7">
    <location>
        <begin position="189"/>
        <end position="207"/>
    </location>
</feature>
<protein>
    <recommendedName>
        <fullName evidence="8">Rhodopsin domain-containing protein</fullName>
    </recommendedName>
</protein>
<sequence length="370" mass="40398">MWSTTPPSPEYLAENNSAHLLQSCIVFLILETFFMTLLYLSRLVPDSSQKANWTMILLMTGAYTVCLSKITVAILMVQIGGAGRHRIALPPHTLRTGLKLNLTLQIVCPLATSLSKLSVLSLFYTIFGRTSPRYRLAIHLTALLVLAILLMQFVIPFANCRPLAYNWDMAVAGGKCAIAPLALWRYLSIPNMLTTLIIVGIPVPALWRLKVSAATKAGLGVVFTVCVAGLVAAVMRFHAFVQVESFNDITYEEIKPLCWTVAESGIYLVAGVMPTLRPLARKVCGEGVFDRILSGALRSGRSGRSGRSEESWENKRWSRIVLRGENSEKVVEKKGGCEMVEEGSEGSEGSSIGGVEDEEKGKMEGVGMAV</sequence>
<proteinExistence type="inferred from homology"/>
<evidence type="ECO:0000259" key="8">
    <source>
        <dbReference type="Pfam" id="PF20684"/>
    </source>
</evidence>
<keyword evidence="2 7" id="KW-0812">Transmembrane</keyword>
<feature type="transmembrane region" description="Helical" evidence="7">
    <location>
        <begin position="53"/>
        <end position="82"/>
    </location>
</feature>
<evidence type="ECO:0000256" key="3">
    <source>
        <dbReference type="ARBA" id="ARBA00022989"/>
    </source>
</evidence>
<comment type="similarity">
    <text evidence="5">Belongs to the SAT4 family.</text>
</comment>
<evidence type="ECO:0000256" key="5">
    <source>
        <dbReference type="ARBA" id="ARBA00038359"/>
    </source>
</evidence>
<feature type="transmembrane region" description="Helical" evidence="7">
    <location>
        <begin position="136"/>
        <end position="158"/>
    </location>
</feature>
<feature type="domain" description="Rhodopsin" evidence="8">
    <location>
        <begin position="52"/>
        <end position="281"/>
    </location>
</feature>
<comment type="subcellular location">
    <subcellularLocation>
        <location evidence="1">Membrane</location>
        <topology evidence="1">Multi-pass membrane protein</topology>
    </subcellularLocation>
</comment>
<dbReference type="PANTHER" id="PTHR33048:SF156">
    <property type="entry name" value="INTEGRAL MEMBRANE PROTEIN"/>
    <property type="match status" value="1"/>
</dbReference>
<name>A0A6G1IQI2_9PLEO</name>
<organism evidence="9 10">
    <name type="scientific">Lentithecium fluviatile CBS 122367</name>
    <dbReference type="NCBI Taxonomy" id="1168545"/>
    <lineage>
        <taxon>Eukaryota</taxon>
        <taxon>Fungi</taxon>
        <taxon>Dikarya</taxon>
        <taxon>Ascomycota</taxon>
        <taxon>Pezizomycotina</taxon>
        <taxon>Dothideomycetes</taxon>
        <taxon>Pleosporomycetidae</taxon>
        <taxon>Pleosporales</taxon>
        <taxon>Massarineae</taxon>
        <taxon>Lentitheciaceae</taxon>
        <taxon>Lentithecium</taxon>
    </lineage>
</organism>
<dbReference type="InterPro" id="IPR052337">
    <property type="entry name" value="SAT4-like"/>
</dbReference>
<feature type="transmembrane region" description="Helical" evidence="7">
    <location>
        <begin position="102"/>
        <end position="124"/>
    </location>
</feature>
<keyword evidence="4 7" id="KW-0472">Membrane</keyword>
<evidence type="ECO:0000256" key="4">
    <source>
        <dbReference type="ARBA" id="ARBA00023136"/>
    </source>
</evidence>
<gene>
    <name evidence="9" type="ORF">K458DRAFT_393005</name>
</gene>
<dbReference type="GO" id="GO:0016020">
    <property type="term" value="C:membrane"/>
    <property type="evidence" value="ECO:0007669"/>
    <property type="project" value="UniProtKB-SubCell"/>
</dbReference>
<feature type="transmembrane region" description="Helical" evidence="7">
    <location>
        <begin position="20"/>
        <end position="41"/>
    </location>
</feature>
<reference evidence="9" key="1">
    <citation type="journal article" date="2020" name="Stud. Mycol.">
        <title>101 Dothideomycetes genomes: a test case for predicting lifestyles and emergence of pathogens.</title>
        <authorList>
            <person name="Haridas S."/>
            <person name="Albert R."/>
            <person name="Binder M."/>
            <person name="Bloem J."/>
            <person name="Labutti K."/>
            <person name="Salamov A."/>
            <person name="Andreopoulos B."/>
            <person name="Baker S."/>
            <person name="Barry K."/>
            <person name="Bills G."/>
            <person name="Bluhm B."/>
            <person name="Cannon C."/>
            <person name="Castanera R."/>
            <person name="Culley D."/>
            <person name="Daum C."/>
            <person name="Ezra D."/>
            <person name="Gonzalez J."/>
            <person name="Henrissat B."/>
            <person name="Kuo A."/>
            <person name="Liang C."/>
            <person name="Lipzen A."/>
            <person name="Lutzoni F."/>
            <person name="Magnuson J."/>
            <person name="Mondo S."/>
            <person name="Nolan M."/>
            <person name="Ohm R."/>
            <person name="Pangilinan J."/>
            <person name="Park H.-J."/>
            <person name="Ramirez L."/>
            <person name="Alfaro M."/>
            <person name="Sun H."/>
            <person name="Tritt A."/>
            <person name="Yoshinaga Y."/>
            <person name="Zwiers L.-H."/>
            <person name="Turgeon B."/>
            <person name="Goodwin S."/>
            <person name="Spatafora J."/>
            <person name="Crous P."/>
            <person name="Grigoriev I."/>
        </authorList>
    </citation>
    <scope>NUCLEOTIDE SEQUENCE</scope>
    <source>
        <strain evidence="9">CBS 122367</strain>
    </source>
</reference>